<reference evidence="1 2" key="1">
    <citation type="submission" date="2019-03" db="EMBL/GenBank/DDBJ databases">
        <title>The genome sequence of a newly discovered highly antifungal drug resistant Aspergillus species, Aspergillus tanneri NIH 1004.</title>
        <authorList>
            <person name="Mounaud S."/>
            <person name="Singh I."/>
            <person name="Joardar V."/>
            <person name="Pakala S."/>
            <person name="Pakala S."/>
            <person name="Venepally P."/>
            <person name="Hoover J."/>
            <person name="Nierman W."/>
            <person name="Chung J."/>
            <person name="Losada L."/>
        </authorList>
    </citation>
    <scope>NUCLEOTIDE SEQUENCE [LARGE SCALE GENOMIC DNA]</scope>
    <source>
        <strain evidence="1 2">NIH1004</strain>
    </source>
</reference>
<dbReference type="Proteomes" id="UP000308092">
    <property type="component" value="Unassembled WGS sequence"/>
</dbReference>
<accession>A0A4V3UPL4</accession>
<proteinExistence type="predicted"/>
<gene>
    <name evidence="1" type="ORF">EYZ11_004867</name>
</gene>
<protein>
    <recommendedName>
        <fullName evidence="3">NYN domain-containing protein</fullName>
    </recommendedName>
</protein>
<dbReference type="VEuPathDB" id="FungiDB:EYZ11_004867"/>
<keyword evidence="2" id="KW-1185">Reference proteome</keyword>
<dbReference type="EMBL" id="SOSA01000148">
    <property type="protein sequence ID" value="THC95654.1"/>
    <property type="molecule type" value="Genomic_DNA"/>
</dbReference>
<evidence type="ECO:0000313" key="2">
    <source>
        <dbReference type="Proteomes" id="UP000308092"/>
    </source>
</evidence>
<dbReference type="AlphaFoldDB" id="A0A4V3UPL4"/>
<name>A0A4V3UPL4_9EURO</name>
<organism evidence="1 2">
    <name type="scientific">Aspergillus tanneri</name>
    <dbReference type="NCBI Taxonomy" id="1220188"/>
    <lineage>
        <taxon>Eukaryota</taxon>
        <taxon>Fungi</taxon>
        <taxon>Dikarya</taxon>
        <taxon>Ascomycota</taxon>
        <taxon>Pezizomycotina</taxon>
        <taxon>Eurotiomycetes</taxon>
        <taxon>Eurotiomycetidae</taxon>
        <taxon>Eurotiales</taxon>
        <taxon>Aspergillaceae</taxon>
        <taxon>Aspergillus</taxon>
        <taxon>Aspergillus subgen. Circumdati</taxon>
    </lineage>
</organism>
<evidence type="ECO:0008006" key="3">
    <source>
        <dbReference type="Google" id="ProtNLM"/>
    </source>
</evidence>
<comment type="caution">
    <text evidence="1">The sequence shown here is derived from an EMBL/GenBank/DDBJ whole genome shotgun (WGS) entry which is preliminary data.</text>
</comment>
<sequence length="41" mass="4338">MVGDNIPKLAVLIDAENARSSVVSQLLSEIAKYGTAHAKRA</sequence>
<evidence type="ECO:0000313" key="1">
    <source>
        <dbReference type="EMBL" id="THC95654.1"/>
    </source>
</evidence>